<dbReference type="KEGG" id="pno:SNOG_03740"/>
<evidence type="ECO:0000256" key="1">
    <source>
        <dbReference type="SAM" id="MobiDB-lite"/>
    </source>
</evidence>
<dbReference type="VEuPathDB" id="FungiDB:JI435_037400"/>
<dbReference type="EMBL" id="CP069025">
    <property type="protein sequence ID" value="QRC93525.1"/>
    <property type="molecule type" value="Genomic_DNA"/>
</dbReference>
<accession>A0A7U2HVL8</accession>
<keyword evidence="3" id="KW-1185">Reference proteome</keyword>
<dbReference type="OMA" id="SYEREQT"/>
<dbReference type="AlphaFoldDB" id="A0A7U2HVL8"/>
<reference evidence="3" key="1">
    <citation type="journal article" date="2021" name="BMC Genomics">
        <title>Chromosome-level genome assembly and manually-curated proteome of model necrotroph Parastagonospora nodorum Sn15 reveals a genome-wide trove of candidate effector homologs, and redundancy of virulence-related functions within an accessory chromosome.</title>
        <authorList>
            <person name="Bertazzoni S."/>
            <person name="Jones D.A.B."/>
            <person name="Phan H.T."/>
            <person name="Tan K.-C."/>
            <person name="Hane J.K."/>
        </authorList>
    </citation>
    <scope>NUCLEOTIDE SEQUENCE [LARGE SCALE GENOMIC DNA]</scope>
    <source>
        <strain evidence="3">SN15 / ATCC MYA-4574 / FGSC 10173)</strain>
    </source>
</reference>
<dbReference type="Proteomes" id="UP000663193">
    <property type="component" value="Chromosome 3"/>
</dbReference>
<name>A0A7U2HVL8_PHANO</name>
<feature type="compositionally biased region" description="Basic and acidic residues" evidence="1">
    <location>
        <begin position="155"/>
        <end position="174"/>
    </location>
</feature>
<feature type="compositionally biased region" description="Basic and acidic residues" evidence="1">
    <location>
        <begin position="181"/>
        <end position="197"/>
    </location>
</feature>
<organism evidence="2 3">
    <name type="scientific">Phaeosphaeria nodorum (strain SN15 / ATCC MYA-4574 / FGSC 10173)</name>
    <name type="common">Glume blotch fungus</name>
    <name type="synonym">Parastagonospora nodorum</name>
    <dbReference type="NCBI Taxonomy" id="321614"/>
    <lineage>
        <taxon>Eukaryota</taxon>
        <taxon>Fungi</taxon>
        <taxon>Dikarya</taxon>
        <taxon>Ascomycota</taxon>
        <taxon>Pezizomycotina</taxon>
        <taxon>Dothideomycetes</taxon>
        <taxon>Pleosporomycetidae</taxon>
        <taxon>Pleosporales</taxon>
        <taxon>Pleosporineae</taxon>
        <taxon>Phaeosphaeriaceae</taxon>
        <taxon>Parastagonospora</taxon>
    </lineage>
</organism>
<feature type="region of interest" description="Disordered" evidence="1">
    <location>
        <begin position="138"/>
        <end position="197"/>
    </location>
</feature>
<proteinExistence type="predicted"/>
<feature type="region of interest" description="Disordered" evidence="1">
    <location>
        <begin position="79"/>
        <end position="106"/>
    </location>
</feature>
<evidence type="ECO:0000313" key="2">
    <source>
        <dbReference type="EMBL" id="QRC93525.1"/>
    </source>
</evidence>
<protein>
    <submittedName>
        <fullName evidence="2">Uncharacterized protein</fullName>
    </submittedName>
</protein>
<dbReference type="OrthoDB" id="5426872at2759"/>
<evidence type="ECO:0000313" key="3">
    <source>
        <dbReference type="Proteomes" id="UP000663193"/>
    </source>
</evidence>
<dbReference type="RefSeq" id="XP_001794289.1">
    <property type="nucleotide sequence ID" value="XM_001794237.1"/>
</dbReference>
<sequence length="197" mass="21853">MSLEAPPPARHVSSTPISLTDASRMLETYLANSERHPHLHPDALITPTGVTFSSHGGPMGSVVMHNLRRVAAGMRGEFLEPEKTPEPEEDEVSAKKFSGKKRKDFSTVTDDDWQDKAEYEAEQGAIEVGEIGHRTNVVQEGGEEPEVQVTGGAEEGAKKRKIEEGGKMDKEARKLAKKERAKQERREKEKKRQAEKA</sequence>
<gene>
    <name evidence="2" type="ORF">JI435_037400</name>
</gene>